<protein>
    <recommendedName>
        <fullName evidence="3">D-xylose 1-dehydrogenase</fullName>
        <ecNumber evidence="2">1.1.1.175</ecNumber>
    </recommendedName>
</protein>
<dbReference type="GO" id="GO:0032787">
    <property type="term" value="P:monocarboxylic acid metabolic process"/>
    <property type="evidence" value="ECO:0007669"/>
    <property type="project" value="UniProtKB-ARBA"/>
</dbReference>
<comment type="similarity">
    <text evidence="1">Belongs to the short-chain dehydrogenases/reductases (SDR) family.</text>
</comment>
<organism evidence="4 5">
    <name type="scientific">Brevundimonas intermedia</name>
    <dbReference type="NCBI Taxonomy" id="74315"/>
    <lineage>
        <taxon>Bacteria</taxon>
        <taxon>Pseudomonadati</taxon>
        <taxon>Pseudomonadota</taxon>
        <taxon>Alphaproteobacteria</taxon>
        <taxon>Caulobacterales</taxon>
        <taxon>Caulobacteraceae</taxon>
        <taxon>Brevundimonas</taxon>
    </lineage>
</organism>
<dbReference type="PROSITE" id="PS00061">
    <property type="entry name" value="ADH_SHORT"/>
    <property type="match status" value="1"/>
</dbReference>
<evidence type="ECO:0000256" key="3">
    <source>
        <dbReference type="ARBA" id="ARBA00069939"/>
    </source>
</evidence>
<dbReference type="PRINTS" id="PR00081">
    <property type="entry name" value="GDHRDH"/>
</dbReference>
<dbReference type="Pfam" id="PF13561">
    <property type="entry name" value="adh_short_C2"/>
    <property type="match status" value="1"/>
</dbReference>
<proteinExistence type="inferred from homology"/>
<dbReference type="InterPro" id="IPR036291">
    <property type="entry name" value="NAD(P)-bd_dom_sf"/>
</dbReference>
<dbReference type="PANTHER" id="PTHR42879">
    <property type="entry name" value="3-OXOACYL-(ACYL-CARRIER-PROTEIN) REDUCTASE"/>
    <property type="match status" value="1"/>
</dbReference>
<dbReference type="FunFam" id="3.40.50.720:FF:000084">
    <property type="entry name" value="Short-chain dehydrogenase reductase"/>
    <property type="match status" value="1"/>
</dbReference>
<dbReference type="OrthoDB" id="9810734at2"/>
<accession>A0A4Y9S2R3</accession>
<dbReference type="SUPFAM" id="SSF51735">
    <property type="entry name" value="NAD(P)-binding Rossmann-fold domains"/>
    <property type="match status" value="1"/>
</dbReference>
<name>A0A4Y9S2R3_9CAUL</name>
<reference evidence="4 5" key="1">
    <citation type="submission" date="2019-03" db="EMBL/GenBank/DDBJ databases">
        <title>Draft genome of Brevundimonas sp. a heavy metal resistant soil bacteria.</title>
        <authorList>
            <person name="Soto J."/>
        </authorList>
    </citation>
    <scope>NUCLEOTIDE SEQUENCE [LARGE SCALE GENOMIC DNA]</scope>
    <source>
        <strain evidence="4 5">B-10</strain>
    </source>
</reference>
<dbReference type="InterPro" id="IPR002347">
    <property type="entry name" value="SDR_fam"/>
</dbReference>
<gene>
    <name evidence="4" type="ORF">EGY25_03160</name>
</gene>
<evidence type="ECO:0000313" key="4">
    <source>
        <dbReference type="EMBL" id="TFW14215.1"/>
    </source>
</evidence>
<dbReference type="InterPro" id="IPR020904">
    <property type="entry name" value="Sc_DH/Rdtase_CS"/>
</dbReference>
<dbReference type="PANTHER" id="PTHR42879:SF2">
    <property type="entry name" value="3-OXOACYL-[ACYL-CARRIER-PROTEIN] REDUCTASE FABG"/>
    <property type="match status" value="1"/>
</dbReference>
<dbReference type="EMBL" id="SPVH01000002">
    <property type="protein sequence ID" value="TFW14215.1"/>
    <property type="molecule type" value="Genomic_DNA"/>
</dbReference>
<keyword evidence="5" id="KW-1185">Reference proteome</keyword>
<dbReference type="Proteomes" id="UP000298216">
    <property type="component" value="Unassembled WGS sequence"/>
</dbReference>
<evidence type="ECO:0000256" key="1">
    <source>
        <dbReference type="ARBA" id="ARBA00006484"/>
    </source>
</evidence>
<dbReference type="InterPro" id="IPR050259">
    <property type="entry name" value="SDR"/>
</dbReference>
<dbReference type="AlphaFoldDB" id="A0A4Y9S2R3"/>
<comment type="caution">
    <text evidence="4">The sequence shown here is derived from an EMBL/GenBank/DDBJ whole genome shotgun (WGS) entry which is preliminary data.</text>
</comment>
<evidence type="ECO:0000256" key="2">
    <source>
        <dbReference type="ARBA" id="ARBA00066641"/>
    </source>
</evidence>
<evidence type="ECO:0000313" key="5">
    <source>
        <dbReference type="Proteomes" id="UP000298216"/>
    </source>
</evidence>
<sequence length="292" mass="30526">MLDADPDPAPCPSTLPRFSGRCAVVTGAARGIGRAIAVALAREGCDLVLGDILADLPDGTPYPKATADDFQTTVNAVQAEGVRCIALKVDVARAEEAAILIRRAEDSFGRLDFLIANAGMSIEGPITEMRPETFETVVRANLNGVFNVLSPALKVMTEVGRGRVVAIGSGVSKHGEKEAAPYVAAKSGLAGLCKTAALEAAKSGVTVNVVLPGPVDTPMMSSQERFQQAVPDKSNPTREDYLEANKDATPMGLAWVTPEDIASAVLFLLSDEARFISGETLGVDAADSANWS</sequence>
<dbReference type="EC" id="1.1.1.175" evidence="2"/>
<dbReference type="Gene3D" id="3.40.50.720">
    <property type="entry name" value="NAD(P)-binding Rossmann-like Domain"/>
    <property type="match status" value="1"/>
</dbReference>
<dbReference type="GO" id="GO:0047838">
    <property type="term" value="F:D-xylose 1-dehydrogenase (NAD+) activity"/>
    <property type="evidence" value="ECO:0007669"/>
    <property type="project" value="UniProtKB-EC"/>
</dbReference>
<dbReference type="RefSeq" id="WP_135193603.1">
    <property type="nucleotide sequence ID" value="NZ_SPVH01000002.1"/>
</dbReference>
<dbReference type="PRINTS" id="PR00080">
    <property type="entry name" value="SDRFAMILY"/>
</dbReference>